<feature type="region of interest" description="Disordered" evidence="1">
    <location>
        <begin position="54"/>
        <end position="75"/>
    </location>
</feature>
<comment type="caution">
    <text evidence="2">The sequence shown here is derived from an EMBL/GenBank/DDBJ whole genome shotgun (WGS) entry which is preliminary data.</text>
</comment>
<evidence type="ECO:0000256" key="1">
    <source>
        <dbReference type="SAM" id="MobiDB-lite"/>
    </source>
</evidence>
<evidence type="ECO:0000313" key="3">
    <source>
        <dbReference type="Proteomes" id="UP001432146"/>
    </source>
</evidence>
<evidence type="ECO:0000313" key="2">
    <source>
        <dbReference type="EMBL" id="KAK9303467.1"/>
    </source>
</evidence>
<sequence length="75" mass="8055">MAFETETHYQRHSDGKDAARQGQQRSGEGKKVLQGVGFVGARKNDPPLRIALKETDDGLAGPPSSPFCSRLASCP</sequence>
<proteinExistence type="predicted"/>
<name>A0AAW1A0V5_9HYME</name>
<feature type="compositionally biased region" description="Basic and acidic residues" evidence="1">
    <location>
        <begin position="1"/>
        <end position="19"/>
    </location>
</feature>
<reference evidence="2 3" key="1">
    <citation type="submission" date="2024-05" db="EMBL/GenBank/DDBJ databases">
        <title>The nuclear and mitochondrial genome assemblies of Tetragonisca angustula (Apidae: Meliponini), a tiny yet remarkable pollinator in the Neotropics.</title>
        <authorList>
            <person name="Ferrari R."/>
            <person name="Ricardo P.C."/>
            <person name="Dias F.C."/>
            <person name="Araujo N.S."/>
            <person name="Soares D.O."/>
            <person name="Zhou Q.-S."/>
            <person name="Zhu C.-D."/>
            <person name="Coutinho L."/>
            <person name="Airas M.C."/>
            <person name="Batista T.M."/>
        </authorList>
    </citation>
    <scope>NUCLEOTIDE SEQUENCE [LARGE SCALE GENOMIC DNA]</scope>
    <source>
        <strain evidence="2">ASF017062</strain>
        <tissue evidence="2">Abdomen</tissue>
    </source>
</reference>
<dbReference type="AlphaFoldDB" id="A0AAW1A0V5"/>
<dbReference type="EMBL" id="JAWNGG020000078">
    <property type="protein sequence ID" value="KAK9303467.1"/>
    <property type="molecule type" value="Genomic_DNA"/>
</dbReference>
<feature type="region of interest" description="Disordered" evidence="1">
    <location>
        <begin position="1"/>
        <end position="40"/>
    </location>
</feature>
<organism evidence="2 3">
    <name type="scientific">Tetragonisca angustula</name>
    <dbReference type="NCBI Taxonomy" id="166442"/>
    <lineage>
        <taxon>Eukaryota</taxon>
        <taxon>Metazoa</taxon>
        <taxon>Ecdysozoa</taxon>
        <taxon>Arthropoda</taxon>
        <taxon>Hexapoda</taxon>
        <taxon>Insecta</taxon>
        <taxon>Pterygota</taxon>
        <taxon>Neoptera</taxon>
        <taxon>Endopterygota</taxon>
        <taxon>Hymenoptera</taxon>
        <taxon>Apocrita</taxon>
        <taxon>Aculeata</taxon>
        <taxon>Apoidea</taxon>
        <taxon>Anthophila</taxon>
        <taxon>Apidae</taxon>
        <taxon>Tetragonisca</taxon>
    </lineage>
</organism>
<gene>
    <name evidence="2" type="ORF">QLX08_004869</name>
</gene>
<protein>
    <submittedName>
        <fullName evidence="2">Uncharacterized protein</fullName>
    </submittedName>
</protein>
<keyword evidence="3" id="KW-1185">Reference proteome</keyword>
<accession>A0AAW1A0V5</accession>
<dbReference type="Proteomes" id="UP001432146">
    <property type="component" value="Unassembled WGS sequence"/>
</dbReference>